<sequence>METHRKLTIIGVVLLALTFLINNYHQENHPGVGFNYAYIPGIGMLIAFGISFIIFTKDRLKD</sequence>
<dbReference type="GeneID" id="41599333"/>
<evidence type="ECO:0000313" key="3">
    <source>
        <dbReference type="Proteomes" id="UP000032027"/>
    </source>
</evidence>
<gene>
    <name evidence="2" type="ORF">NPIRD3C_0159</name>
</gene>
<dbReference type="HOGENOM" id="CLU_2839198_0_0_2"/>
<keyword evidence="1" id="KW-0472">Membrane</keyword>
<feature type="transmembrane region" description="Helical" evidence="1">
    <location>
        <begin position="36"/>
        <end position="55"/>
    </location>
</feature>
<dbReference type="PATRIC" id="fig|1582439.9.peg.159"/>
<keyword evidence="3" id="KW-1185">Reference proteome</keyword>
<dbReference type="STRING" id="1582439.NPIRD3C_0159"/>
<reference evidence="2 3" key="3">
    <citation type="journal article" date="2019" name="Int. J. Syst. Evol. Microbiol.">
        <title>Nitrosopumilus adriaticus sp. nov. and Nitrosopumilus piranensis sp. nov., two ammonia-oxidizing archaea from the Adriatic Sea and members of the class Nitrososphaeria.</title>
        <authorList>
            <person name="Bayer B."/>
            <person name="Vojvoda J."/>
            <person name="Reinthaler T."/>
            <person name="Reyes C."/>
            <person name="Pinto M."/>
            <person name="Herndl G.J."/>
        </authorList>
    </citation>
    <scope>NUCLEOTIDE SEQUENCE [LARGE SCALE GENOMIC DNA]</scope>
    <source>
        <strain evidence="2 3">D3C</strain>
    </source>
</reference>
<protein>
    <submittedName>
        <fullName evidence="2">Uncharacterized protein</fullName>
    </submittedName>
</protein>
<dbReference type="RefSeq" id="WP_148702401.1">
    <property type="nucleotide sequence ID" value="NZ_CP010868.1"/>
</dbReference>
<accession>A0A0C5BT90</accession>
<keyword evidence="1" id="KW-1133">Transmembrane helix</keyword>
<name>A0A0C5BT90_9ARCH</name>
<keyword evidence="1" id="KW-0812">Transmembrane</keyword>
<dbReference type="OrthoDB" id="4909at2157"/>
<dbReference type="KEGG" id="nid:NPIRD3C_0159"/>
<reference evidence="3" key="1">
    <citation type="submission" date="2015-02" db="EMBL/GenBank/DDBJ databases">
        <title>Characterization of two novel Thaumarchaeota isolated from the Northern Adriatic Sea.</title>
        <authorList>
            <person name="Bayer B."/>
            <person name="Vojvoda J."/>
            <person name="Offre P."/>
            <person name="Srivastava A."/>
            <person name="Elisabeth N."/>
            <person name="Garcia J.A.L."/>
            <person name="Schleper C."/>
            <person name="Herndl G.J."/>
        </authorList>
    </citation>
    <scope>NUCLEOTIDE SEQUENCE [LARGE SCALE GENOMIC DNA]</scope>
    <source>
        <strain evidence="3">D3C</strain>
    </source>
</reference>
<dbReference type="EMBL" id="CP010868">
    <property type="protein sequence ID" value="AJM91379.1"/>
    <property type="molecule type" value="Genomic_DNA"/>
</dbReference>
<reference evidence="2 3" key="2">
    <citation type="journal article" date="2016" name="ISME J.">
        <title>Physiological and genomic characterization of two novel marine thaumarchaeal strains indicates niche differentiation.</title>
        <authorList>
            <person name="Bayer B."/>
            <person name="Vojvoda J."/>
            <person name="Offre P."/>
            <person name="Alves R.J."/>
            <person name="Elisabeth N.H."/>
            <person name="Garcia J.A."/>
            <person name="Volland J.M."/>
            <person name="Srivastava A."/>
            <person name="Schleper C."/>
            <person name="Herndl G.J."/>
        </authorList>
    </citation>
    <scope>NUCLEOTIDE SEQUENCE [LARGE SCALE GENOMIC DNA]</scope>
    <source>
        <strain evidence="2 3">D3C</strain>
    </source>
</reference>
<organism evidence="2 3">
    <name type="scientific">Nitrosopumilus piranensis</name>
    <dbReference type="NCBI Taxonomy" id="1582439"/>
    <lineage>
        <taxon>Archaea</taxon>
        <taxon>Nitrososphaerota</taxon>
        <taxon>Nitrososphaeria</taxon>
        <taxon>Nitrosopumilales</taxon>
        <taxon>Nitrosopumilaceae</taxon>
        <taxon>Nitrosopumilus</taxon>
    </lineage>
</organism>
<dbReference type="Proteomes" id="UP000032027">
    <property type="component" value="Chromosome"/>
</dbReference>
<proteinExistence type="predicted"/>
<dbReference type="AlphaFoldDB" id="A0A0C5BT90"/>
<evidence type="ECO:0000313" key="2">
    <source>
        <dbReference type="EMBL" id="AJM91379.1"/>
    </source>
</evidence>
<evidence type="ECO:0000256" key="1">
    <source>
        <dbReference type="SAM" id="Phobius"/>
    </source>
</evidence>
<feature type="transmembrane region" description="Helical" evidence="1">
    <location>
        <begin position="7"/>
        <end position="24"/>
    </location>
</feature>